<proteinExistence type="predicted"/>
<comment type="caution">
    <text evidence="1">The sequence shown here is derived from an EMBL/GenBank/DDBJ whole genome shotgun (WGS) entry which is preliminary data.</text>
</comment>
<evidence type="ECO:0000313" key="1">
    <source>
        <dbReference type="EMBL" id="OUZ39954.1"/>
    </source>
</evidence>
<reference evidence="1 2" key="1">
    <citation type="journal article" date="2017" name="Int. J. Syst. Evol. Microbiol.">
        <title>Solibacillus kalamii sp. nov., isolated from a high-efficiency particulate arrestance filter system used in the International Space Station.</title>
        <authorList>
            <person name="Checinska Sielaff A."/>
            <person name="Kumar R.M."/>
            <person name="Pal D."/>
            <person name="Mayilraj S."/>
            <person name="Venkateswaran K."/>
        </authorList>
    </citation>
    <scope>NUCLEOTIDE SEQUENCE [LARGE SCALE GENOMIC DNA]</scope>
    <source>
        <strain evidence="1 2">ISSFR-015</strain>
    </source>
</reference>
<organism evidence="1 2">
    <name type="scientific">Solibacillus kalamii</name>
    <dbReference type="NCBI Taxonomy" id="1748298"/>
    <lineage>
        <taxon>Bacteria</taxon>
        <taxon>Bacillati</taxon>
        <taxon>Bacillota</taxon>
        <taxon>Bacilli</taxon>
        <taxon>Bacillales</taxon>
        <taxon>Caryophanaceae</taxon>
        <taxon>Solibacillus</taxon>
    </lineage>
</organism>
<sequence>MDAKIDVADCMFLISDEKMCQFQQLIDDLDLFTLILPFSEDSYQRSIIIFDIWYLLNTEEADRIAHPENIMIYPMRNYLLDRIKTFQIKRYIQLALYENDKLAFICAIYIYMKLDQFILEKLEKNEEVAISFLALREFKDKSLRPYYDSKYIEVENYPKQLALLQSTVVKELQEIMDEHEQQLKLIFEQAIDEASEIYEAVFGLINDWGGRVS</sequence>
<gene>
    <name evidence="1" type="ORF">CBM15_05440</name>
</gene>
<keyword evidence="2" id="KW-1185">Reference proteome</keyword>
<dbReference type="Proteomes" id="UP000196594">
    <property type="component" value="Unassembled WGS sequence"/>
</dbReference>
<evidence type="ECO:0000313" key="2">
    <source>
        <dbReference type="Proteomes" id="UP000196594"/>
    </source>
</evidence>
<dbReference type="RefSeq" id="WP_087616079.1">
    <property type="nucleotide sequence ID" value="NZ_JAFBEY010000001.1"/>
</dbReference>
<protein>
    <submittedName>
        <fullName evidence="1">ATPase</fullName>
    </submittedName>
</protein>
<name>A0ABX3ZK06_9BACL</name>
<accession>A0ABX3ZK06</accession>
<dbReference type="EMBL" id="NHNT01000002">
    <property type="protein sequence ID" value="OUZ39954.1"/>
    <property type="molecule type" value="Genomic_DNA"/>
</dbReference>